<dbReference type="Pfam" id="PF13682">
    <property type="entry name" value="CZB"/>
    <property type="match status" value="1"/>
</dbReference>
<dbReference type="SMART" id="SM00283">
    <property type="entry name" value="MA"/>
    <property type="match status" value="1"/>
</dbReference>
<proteinExistence type="predicted"/>
<dbReference type="Pfam" id="PF00015">
    <property type="entry name" value="MCPsignal"/>
    <property type="match status" value="1"/>
</dbReference>
<dbReference type="InterPro" id="IPR004089">
    <property type="entry name" value="MCPsignal_dom"/>
</dbReference>
<organism evidence="4 5">
    <name type="scientific">Heliophilum fasciatum</name>
    <dbReference type="NCBI Taxonomy" id="35700"/>
    <lineage>
        <taxon>Bacteria</taxon>
        <taxon>Bacillati</taxon>
        <taxon>Bacillota</taxon>
        <taxon>Clostridia</taxon>
        <taxon>Eubacteriales</taxon>
        <taxon>Heliobacteriaceae</taxon>
        <taxon>Heliophilum</taxon>
    </lineage>
</organism>
<dbReference type="GO" id="GO:0007165">
    <property type="term" value="P:signal transduction"/>
    <property type="evidence" value="ECO:0007669"/>
    <property type="project" value="UniProtKB-KW"/>
</dbReference>
<evidence type="ECO:0000256" key="1">
    <source>
        <dbReference type="ARBA" id="ARBA00023224"/>
    </source>
</evidence>
<dbReference type="PANTHER" id="PTHR32089:SF112">
    <property type="entry name" value="LYSOZYME-LIKE PROTEIN-RELATED"/>
    <property type="match status" value="1"/>
</dbReference>
<accession>A0A4R2RMD4</accession>
<keyword evidence="1 2" id="KW-0807">Transducer</keyword>
<dbReference type="AlphaFoldDB" id="A0A4R2RMD4"/>
<dbReference type="SUPFAM" id="SSF58104">
    <property type="entry name" value="Methyl-accepting chemotaxis protein (MCP) signaling domain"/>
    <property type="match status" value="1"/>
</dbReference>
<dbReference type="Gene3D" id="1.20.120.30">
    <property type="entry name" value="Aspartate receptor, ligand-binding domain"/>
    <property type="match status" value="1"/>
</dbReference>
<sequence length="466" mass="50615">MGFFSNRENSRPAAPVVVTETVRPATSPMQKDIEKFLAGDMTARVTIPADPSLAPLAGAINRILDFATQLIAKLSVDMTTLVSSALQEGEHLDQLSGRFAHQTAGIQEISAATQELATSVTGIAETASTTATQSMEGYQSTADTETRLQLVASENQKTKQLLLTLHERMAELEQATGKISGLVTVVREVADQTNLLALNAAIEAARAGAHGRGFGVVAEEVRALADRTRESVTEITGQVTSIRQEVDQIGEGIQALQRSSTSSIQASEQATTSVHHLLDVFSVIDQSVSHLAPIAEQQSASFEELSATLTEISQDAALINKNMQSCNKNLYNVIAEADGVRAQISAYKVPFTPQEVIDLAKTDHLLWKARIGYMLKGIVSPDEEKAKDHHSCRLGNWYFSSGQNTFGHLDVFRQLDGPHARFHQACYEAIGLYRKGNHEQAKQKLVEIERLSKEVLAMLDQLKGAV</sequence>
<evidence type="ECO:0000259" key="3">
    <source>
        <dbReference type="PROSITE" id="PS50111"/>
    </source>
</evidence>
<dbReference type="InterPro" id="IPR025991">
    <property type="entry name" value="Chemoreceptor_zinc-bind_dom"/>
</dbReference>
<gene>
    <name evidence="4" type="ORF">EDD73_10618</name>
</gene>
<evidence type="ECO:0000256" key="2">
    <source>
        <dbReference type="PROSITE-ProRule" id="PRU00284"/>
    </source>
</evidence>
<reference evidence="4 5" key="1">
    <citation type="submission" date="2019-03" db="EMBL/GenBank/DDBJ databases">
        <title>Genomic Encyclopedia of Type Strains, Phase IV (KMG-IV): sequencing the most valuable type-strain genomes for metagenomic binning, comparative biology and taxonomic classification.</title>
        <authorList>
            <person name="Goeker M."/>
        </authorList>
    </citation>
    <scope>NUCLEOTIDE SEQUENCE [LARGE SCALE GENOMIC DNA]</scope>
    <source>
        <strain evidence="4 5">DSM 11170</strain>
    </source>
</reference>
<name>A0A4R2RMD4_9FIRM</name>
<feature type="domain" description="Methyl-accepting transducer" evidence="3">
    <location>
        <begin position="77"/>
        <end position="313"/>
    </location>
</feature>
<evidence type="ECO:0000313" key="4">
    <source>
        <dbReference type="EMBL" id="TCP65140.1"/>
    </source>
</evidence>
<comment type="caution">
    <text evidence="4">The sequence shown here is derived from an EMBL/GenBank/DDBJ whole genome shotgun (WGS) entry which is preliminary data.</text>
</comment>
<dbReference type="EMBL" id="SLXT01000006">
    <property type="protein sequence ID" value="TCP65140.1"/>
    <property type="molecule type" value="Genomic_DNA"/>
</dbReference>
<dbReference type="Gene3D" id="1.10.287.950">
    <property type="entry name" value="Methyl-accepting chemotaxis protein"/>
    <property type="match status" value="1"/>
</dbReference>
<keyword evidence="5" id="KW-1185">Reference proteome</keyword>
<dbReference type="GO" id="GO:0016020">
    <property type="term" value="C:membrane"/>
    <property type="evidence" value="ECO:0007669"/>
    <property type="project" value="InterPro"/>
</dbReference>
<dbReference type="OrthoDB" id="9816519at2"/>
<dbReference type="RefSeq" id="WP_131918563.1">
    <property type="nucleotide sequence ID" value="NZ_JAOQNU010000006.1"/>
</dbReference>
<protein>
    <submittedName>
        <fullName evidence="4">Methyl-accepting chemotaxis protein</fullName>
    </submittedName>
</protein>
<evidence type="ECO:0000313" key="5">
    <source>
        <dbReference type="Proteomes" id="UP000294813"/>
    </source>
</evidence>
<dbReference type="PROSITE" id="PS50111">
    <property type="entry name" value="CHEMOTAXIS_TRANSDUC_2"/>
    <property type="match status" value="1"/>
</dbReference>
<dbReference type="Proteomes" id="UP000294813">
    <property type="component" value="Unassembled WGS sequence"/>
</dbReference>
<dbReference type="PANTHER" id="PTHR32089">
    <property type="entry name" value="METHYL-ACCEPTING CHEMOTAXIS PROTEIN MCPB"/>
    <property type="match status" value="1"/>
</dbReference>